<feature type="transmembrane region" description="Helical" evidence="1">
    <location>
        <begin position="137"/>
        <end position="159"/>
    </location>
</feature>
<dbReference type="Pfam" id="PF04474">
    <property type="entry name" value="DUF554"/>
    <property type="match status" value="1"/>
</dbReference>
<dbReference type="RefSeq" id="WP_006362128.1">
    <property type="nucleotide sequence ID" value="NZ_GG700630.1"/>
</dbReference>
<dbReference type="GeneID" id="85007445"/>
<feature type="transmembrane region" description="Helical" evidence="1">
    <location>
        <begin position="58"/>
        <end position="80"/>
    </location>
</feature>
<dbReference type="EMBL" id="ACUX02000006">
    <property type="protein sequence ID" value="EEZ61535.1"/>
    <property type="molecule type" value="Genomic_DNA"/>
</dbReference>
<dbReference type="PANTHER" id="PTHR36111:SF2">
    <property type="entry name" value="INNER MEMBRANE PROTEIN"/>
    <property type="match status" value="1"/>
</dbReference>
<dbReference type="eggNOG" id="COG1811">
    <property type="taxonomic scope" value="Bacteria"/>
</dbReference>
<comment type="caution">
    <text evidence="2">The sequence shown here is derived from an EMBL/GenBank/DDBJ whole genome shotgun (WGS) entry which is preliminary data.</text>
</comment>
<name>D0WGC2_SLAES</name>
<evidence type="ECO:0000313" key="3">
    <source>
        <dbReference type="Proteomes" id="UP000006001"/>
    </source>
</evidence>
<proteinExistence type="predicted"/>
<dbReference type="PANTHER" id="PTHR36111">
    <property type="entry name" value="INNER MEMBRANE PROTEIN-RELATED"/>
    <property type="match status" value="1"/>
</dbReference>
<evidence type="ECO:0000256" key="1">
    <source>
        <dbReference type="SAM" id="Phobius"/>
    </source>
</evidence>
<dbReference type="STRING" id="649764.HMPREF0762_00873"/>
<dbReference type="InterPro" id="IPR007563">
    <property type="entry name" value="DUF554"/>
</dbReference>
<dbReference type="HOGENOM" id="CLU_091659_0_0_11"/>
<accession>D0WGC2</accession>
<feature type="transmembrane region" description="Helical" evidence="1">
    <location>
        <begin position="101"/>
        <end position="125"/>
    </location>
</feature>
<feature type="transmembrane region" description="Helical" evidence="1">
    <location>
        <begin position="215"/>
        <end position="239"/>
    </location>
</feature>
<keyword evidence="1" id="KW-0472">Membrane</keyword>
<gene>
    <name evidence="2" type="ORF">HMPREF0762_00873</name>
</gene>
<evidence type="ECO:0000313" key="2">
    <source>
        <dbReference type="EMBL" id="EEZ61535.1"/>
    </source>
</evidence>
<keyword evidence="1" id="KW-1133">Transmembrane helix</keyword>
<organism evidence="2 3">
    <name type="scientific">Slackia exigua (strain ATCC 700122 / DSM 15923 / CIP 105133 / JCM 11022 / KCTC 5966 / S-7)</name>
    <dbReference type="NCBI Taxonomy" id="649764"/>
    <lineage>
        <taxon>Bacteria</taxon>
        <taxon>Bacillati</taxon>
        <taxon>Actinomycetota</taxon>
        <taxon>Coriobacteriia</taxon>
        <taxon>Eggerthellales</taxon>
        <taxon>Eggerthellaceae</taxon>
        <taxon>Slackia</taxon>
    </lineage>
</organism>
<dbReference type="Proteomes" id="UP000006001">
    <property type="component" value="Unassembled WGS sequence"/>
</dbReference>
<dbReference type="OrthoDB" id="9797976at2"/>
<feature type="transmembrane region" description="Helical" evidence="1">
    <location>
        <begin position="6"/>
        <end position="23"/>
    </location>
</feature>
<feature type="transmembrane region" description="Helical" evidence="1">
    <location>
        <begin position="189"/>
        <end position="208"/>
    </location>
</feature>
<protein>
    <recommendedName>
        <fullName evidence="4">DUF554 domain-containing protein</fullName>
    </recommendedName>
</protein>
<sequence length="240" mass="24360">MVILGALVNGIATVAGGTIGLAFKSRVSTRLGDFLMQGMGLVVLLVAISGMAKGGDIIVVVLSMIAGGILGYLVGIDGWIRRLGDWAQDRLTRAASGTSSLGSFSEGFVTSSLFICVGAMAIVGSLQSGLQLDHTTLFAKALIDAVVVMVMATTLGIGVPFSGLSVFVYEALLSLGASFIAPLLSDAVIAQMVCVGSLLLLAVGLNMLKITEINAANFLPAAFVPIALVPAVSFAAALLG</sequence>
<keyword evidence="3" id="KW-1185">Reference proteome</keyword>
<feature type="transmembrane region" description="Helical" evidence="1">
    <location>
        <begin position="35"/>
        <end position="52"/>
    </location>
</feature>
<dbReference type="AlphaFoldDB" id="D0WGC2"/>
<keyword evidence="1" id="KW-0812">Transmembrane</keyword>
<evidence type="ECO:0008006" key="4">
    <source>
        <dbReference type="Google" id="ProtNLM"/>
    </source>
</evidence>
<reference evidence="2" key="1">
    <citation type="submission" date="2009-10" db="EMBL/GenBank/DDBJ databases">
        <authorList>
            <person name="Weinstock G."/>
            <person name="Sodergren E."/>
            <person name="Clifton S."/>
            <person name="Fulton L."/>
            <person name="Fulton B."/>
            <person name="Courtney L."/>
            <person name="Fronick C."/>
            <person name="Harrison M."/>
            <person name="Strong C."/>
            <person name="Farmer C."/>
            <person name="Delahaunty K."/>
            <person name="Markovic C."/>
            <person name="Hall O."/>
            <person name="Minx P."/>
            <person name="Tomlinson C."/>
            <person name="Mitreva M."/>
            <person name="Nelson J."/>
            <person name="Hou S."/>
            <person name="Wollam A."/>
            <person name="Pepin K.H."/>
            <person name="Johnson M."/>
            <person name="Bhonagiri V."/>
            <person name="Nash W.E."/>
            <person name="Warren W."/>
            <person name="Chinwalla A."/>
            <person name="Mardis E.R."/>
            <person name="Wilson R.K."/>
        </authorList>
    </citation>
    <scope>NUCLEOTIDE SEQUENCE [LARGE SCALE GENOMIC DNA]</scope>
    <source>
        <strain evidence="2">ATCC 700122</strain>
    </source>
</reference>